<evidence type="ECO:0000313" key="2">
    <source>
        <dbReference type="Proteomes" id="UP000276133"/>
    </source>
</evidence>
<keyword evidence="2" id="KW-1185">Reference proteome</keyword>
<organism evidence="1 2">
    <name type="scientific">Brachionus plicatilis</name>
    <name type="common">Marine rotifer</name>
    <name type="synonym">Brachionus muelleri</name>
    <dbReference type="NCBI Taxonomy" id="10195"/>
    <lineage>
        <taxon>Eukaryota</taxon>
        <taxon>Metazoa</taxon>
        <taxon>Spiralia</taxon>
        <taxon>Gnathifera</taxon>
        <taxon>Rotifera</taxon>
        <taxon>Eurotatoria</taxon>
        <taxon>Monogononta</taxon>
        <taxon>Pseudotrocha</taxon>
        <taxon>Ploima</taxon>
        <taxon>Brachionidae</taxon>
        <taxon>Brachionus</taxon>
    </lineage>
</organism>
<proteinExistence type="predicted"/>
<dbReference type="EMBL" id="REGN01001609">
    <property type="protein sequence ID" value="RNA33634.1"/>
    <property type="molecule type" value="Genomic_DNA"/>
</dbReference>
<gene>
    <name evidence="1" type="ORF">BpHYR1_000149</name>
</gene>
<dbReference type="AlphaFoldDB" id="A0A3M7SCU1"/>
<reference evidence="1 2" key="1">
    <citation type="journal article" date="2018" name="Sci. Rep.">
        <title>Genomic signatures of local adaptation to the degree of environmental predictability in rotifers.</title>
        <authorList>
            <person name="Franch-Gras L."/>
            <person name="Hahn C."/>
            <person name="Garcia-Roger E.M."/>
            <person name="Carmona M.J."/>
            <person name="Serra M."/>
            <person name="Gomez A."/>
        </authorList>
    </citation>
    <scope>NUCLEOTIDE SEQUENCE [LARGE SCALE GENOMIC DNA]</scope>
    <source>
        <strain evidence="1">HYR1</strain>
    </source>
</reference>
<evidence type="ECO:0000313" key="1">
    <source>
        <dbReference type="EMBL" id="RNA33634.1"/>
    </source>
</evidence>
<comment type="caution">
    <text evidence="1">The sequence shown here is derived from an EMBL/GenBank/DDBJ whole genome shotgun (WGS) entry which is preliminary data.</text>
</comment>
<protein>
    <submittedName>
        <fullName evidence="1">Uncharacterized protein</fullName>
    </submittedName>
</protein>
<accession>A0A3M7SCU1</accession>
<dbReference type="Proteomes" id="UP000276133">
    <property type="component" value="Unassembled WGS sequence"/>
</dbReference>
<sequence>MGLRYNKFRYNEQDNFCPTSSQIENYIIRADYKFNLDQKNICPNKNNVYSLNSIVAKHLSFALEKYFVSKFTYFC</sequence>
<name>A0A3M7SCU1_BRAPC</name>